<dbReference type="InterPro" id="IPR029061">
    <property type="entry name" value="THDP-binding"/>
</dbReference>
<keyword evidence="6" id="KW-0474">Menaquinone biosynthesis</keyword>
<keyword evidence="5 6" id="KW-0464">Manganese</keyword>
<accession>A0A0R1GN06</accession>
<evidence type="ECO:0000256" key="2">
    <source>
        <dbReference type="ARBA" id="ARBA00022723"/>
    </source>
</evidence>
<dbReference type="InterPro" id="IPR004433">
    <property type="entry name" value="MenaQ_synth_MenD"/>
</dbReference>
<evidence type="ECO:0000313" key="11">
    <source>
        <dbReference type="Proteomes" id="UP000051461"/>
    </source>
</evidence>
<dbReference type="Proteomes" id="UP000051461">
    <property type="component" value="Unassembled WGS sequence"/>
</dbReference>
<dbReference type="InterPro" id="IPR032264">
    <property type="entry name" value="MenD_middle"/>
</dbReference>
<comment type="function">
    <text evidence="6">Catalyzes the thiamine diphosphate-dependent decarboxylation of 2-oxoglutarate and the subsequent addition of the resulting succinic semialdehyde-thiamine pyrophosphate anion to isochorismate to yield 2-succinyl-5-enolpyruvyl-6-hydroxy-3-cyclohexene-1-carboxylate (SEPHCHC).</text>
</comment>
<feature type="domain" description="Thiamine pyrophosphate enzyme N-terminal TPP-binding" evidence="8">
    <location>
        <begin position="18"/>
        <end position="125"/>
    </location>
</feature>
<dbReference type="GO" id="GO:0070204">
    <property type="term" value="F:2-succinyl-5-enolpyruvyl-6-hydroxy-3-cyclohexene-1-carboxylic-acid synthase activity"/>
    <property type="evidence" value="ECO:0007669"/>
    <property type="project" value="UniProtKB-UniRule"/>
</dbReference>
<dbReference type="PATRIC" id="fig|1423726.3.peg.138"/>
<dbReference type="GO" id="GO:0000287">
    <property type="term" value="F:magnesium ion binding"/>
    <property type="evidence" value="ECO:0007669"/>
    <property type="project" value="UniProtKB-UniRule"/>
</dbReference>
<comment type="cofactor">
    <cofactor evidence="6">
        <name>thiamine diphosphate</name>
        <dbReference type="ChEBI" id="CHEBI:58937"/>
    </cofactor>
    <text evidence="6">Binds 1 thiamine pyrophosphate per subunit.</text>
</comment>
<organism evidence="10 11">
    <name type="scientific">Loigolactobacillus bifermentans DSM 20003</name>
    <dbReference type="NCBI Taxonomy" id="1423726"/>
    <lineage>
        <taxon>Bacteria</taxon>
        <taxon>Bacillati</taxon>
        <taxon>Bacillota</taxon>
        <taxon>Bacilli</taxon>
        <taxon>Lactobacillales</taxon>
        <taxon>Lactobacillaceae</taxon>
        <taxon>Loigolactobacillus</taxon>
    </lineage>
</organism>
<evidence type="ECO:0000259" key="8">
    <source>
        <dbReference type="Pfam" id="PF02776"/>
    </source>
</evidence>
<dbReference type="NCBIfam" id="TIGR00173">
    <property type="entry name" value="menD"/>
    <property type="match status" value="1"/>
</dbReference>
<keyword evidence="2 6" id="KW-0479">Metal-binding</keyword>
<dbReference type="SUPFAM" id="SSF52518">
    <property type="entry name" value="Thiamin diphosphate-binding fold (THDP-binding)"/>
    <property type="match status" value="2"/>
</dbReference>
<feature type="domain" description="Menaquinone biosynthesis protein MenD middle" evidence="9">
    <location>
        <begin position="197"/>
        <end position="391"/>
    </location>
</feature>
<dbReference type="AlphaFoldDB" id="A0A0R1GN06"/>
<dbReference type="PANTHER" id="PTHR42916:SF1">
    <property type="entry name" value="PROTEIN PHYLLO, CHLOROPLASTIC"/>
    <property type="match status" value="1"/>
</dbReference>
<feature type="domain" description="Thiamine pyrophosphate enzyme TPP-binding" evidence="7">
    <location>
        <begin position="426"/>
        <end position="530"/>
    </location>
</feature>
<keyword evidence="1 6" id="KW-0808">Transferase</keyword>
<keyword evidence="4 6" id="KW-0786">Thiamine pyrophosphate</keyword>
<keyword evidence="3 6" id="KW-0460">Magnesium</keyword>
<dbReference type="CDD" id="cd02009">
    <property type="entry name" value="TPP_SHCHC_synthase"/>
    <property type="match status" value="1"/>
</dbReference>
<evidence type="ECO:0000259" key="7">
    <source>
        <dbReference type="Pfam" id="PF02775"/>
    </source>
</evidence>
<evidence type="ECO:0000256" key="3">
    <source>
        <dbReference type="ARBA" id="ARBA00022842"/>
    </source>
</evidence>
<dbReference type="EC" id="2.2.1.9" evidence="6"/>
<dbReference type="UniPathway" id="UPA00079"/>
<dbReference type="GO" id="GO:0030145">
    <property type="term" value="F:manganese ion binding"/>
    <property type="evidence" value="ECO:0007669"/>
    <property type="project" value="UniProtKB-UniRule"/>
</dbReference>
<comment type="pathway">
    <text evidence="6">Quinol/quinone metabolism; menaquinone biosynthesis.</text>
</comment>
<comment type="cofactor">
    <cofactor evidence="6">
        <name>Mg(2+)</name>
        <dbReference type="ChEBI" id="CHEBI:18420"/>
    </cofactor>
    <cofactor evidence="6">
        <name>Mn(2+)</name>
        <dbReference type="ChEBI" id="CHEBI:29035"/>
    </cofactor>
</comment>
<evidence type="ECO:0000256" key="1">
    <source>
        <dbReference type="ARBA" id="ARBA00022679"/>
    </source>
</evidence>
<evidence type="ECO:0000259" key="9">
    <source>
        <dbReference type="Pfam" id="PF16582"/>
    </source>
</evidence>
<dbReference type="InterPro" id="IPR012001">
    <property type="entry name" value="Thiamin_PyroP_enz_TPP-bd_dom"/>
</dbReference>
<comment type="subunit">
    <text evidence="6">Homodimer.</text>
</comment>
<dbReference type="GO" id="GO:0030976">
    <property type="term" value="F:thiamine pyrophosphate binding"/>
    <property type="evidence" value="ECO:0007669"/>
    <property type="project" value="UniProtKB-UniRule"/>
</dbReference>
<dbReference type="RefSeq" id="WP_057904715.1">
    <property type="nucleotide sequence ID" value="NZ_AZDA01000079.1"/>
</dbReference>
<evidence type="ECO:0000256" key="6">
    <source>
        <dbReference type="HAMAP-Rule" id="MF_01659"/>
    </source>
</evidence>
<dbReference type="CDD" id="cd07037">
    <property type="entry name" value="TPP_PYR_MenD"/>
    <property type="match status" value="1"/>
</dbReference>
<evidence type="ECO:0000256" key="5">
    <source>
        <dbReference type="ARBA" id="ARBA00023211"/>
    </source>
</evidence>
<dbReference type="Pfam" id="PF02776">
    <property type="entry name" value="TPP_enzyme_N"/>
    <property type="match status" value="1"/>
</dbReference>
<dbReference type="PANTHER" id="PTHR42916">
    <property type="entry name" value="2-SUCCINYL-5-ENOLPYRUVYL-6-HYDROXY-3-CYCLOHEXENE-1-CARBOXYLATE SYNTHASE"/>
    <property type="match status" value="1"/>
</dbReference>
<dbReference type="EMBL" id="AZDA01000079">
    <property type="protein sequence ID" value="KRK35403.1"/>
    <property type="molecule type" value="Genomic_DNA"/>
</dbReference>
<comment type="catalytic activity">
    <reaction evidence="6">
        <text>isochorismate + 2-oxoglutarate + H(+) = 5-enolpyruvoyl-6-hydroxy-2-succinyl-cyclohex-3-ene-1-carboxylate + CO2</text>
        <dbReference type="Rhea" id="RHEA:25593"/>
        <dbReference type="ChEBI" id="CHEBI:15378"/>
        <dbReference type="ChEBI" id="CHEBI:16526"/>
        <dbReference type="ChEBI" id="CHEBI:16810"/>
        <dbReference type="ChEBI" id="CHEBI:29780"/>
        <dbReference type="ChEBI" id="CHEBI:58818"/>
        <dbReference type="EC" id="2.2.1.9"/>
    </reaction>
</comment>
<dbReference type="UniPathway" id="UPA01057">
    <property type="reaction ID" value="UER00164"/>
</dbReference>
<gene>
    <name evidence="6" type="primary">menD</name>
    <name evidence="10" type="ORF">FC07_GL000130</name>
</gene>
<dbReference type="Gene3D" id="3.40.50.1220">
    <property type="entry name" value="TPP-binding domain"/>
    <property type="match status" value="1"/>
</dbReference>
<keyword evidence="11" id="KW-1185">Reference proteome</keyword>
<dbReference type="Pfam" id="PF16582">
    <property type="entry name" value="TPP_enzyme_M_2"/>
    <property type="match status" value="1"/>
</dbReference>
<dbReference type="STRING" id="1423726.FC07_GL000130"/>
<comment type="pathway">
    <text evidence="6">Quinol/quinone metabolism; 1,4-dihydroxy-2-naphthoate biosynthesis; 1,4-dihydroxy-2-naphthoate from chorismate: step 2/7.</text>
</comment>
<proteinExistence type="inferred from homology"/>
<dbReference type="GO" id="GO:0009234">
    <property type="term" value="P:menaquinone biosynthetic process"/>
    <property type="evidence" value="ECO:0007669"/>
    <property type="project" value="UniProtKB-UniRule"/>
</dbReference>
<dbReference type="InterPro" id="IPR011766">
    <property type="entry name" value="TPP_enzyme_TPP-bd"/>
</dbReference>
<dbReference type="PIRSF" id="PIRSF004983">
    <property type="entry name" value="MenD"/>
    <property type="match status" value="1"/>
</dbReference>
<protein>
    <recommendedName>
        <fullName evidence="6">2-succinyl-5-enolpyruvyl-6-hydroxy-3-cyclohexene-1-carboxylate synthase</fullName>
        <shortName evidence="6">SEPHCHC synthase</shortName>
        <ecNumber evidence="6">2.2.1.9</ecNumber>
    </recommendedName>
    <alternativeName>
        <fullName evidence="6">Menaquinone biosynthesis protein MenD</fullName>
    </alternativeName>
</protein>
<dbReference type="Pfam" id="PF02775">
    <property type="entry name" value="TPP_enzyme_C"/>
    <property type="match status" value="1"/>
</dbReference>
<comment type="similarity">
    <text evidence="6">Belongs to the TPP enzyme family. MenD subfamily.</text>
</comment>
<reference evidence="10 11" key="1">
    <citation type="journal article" date="2015" name="Genome Announc.">
        <title>Expanding the biotechnology potential of lactobacilli through comparative genomics of 213 strains and associated genera.</title>
        <authorList>
            <person name="Sun Z."/>
            <person name="Harris H.M."/>
            <person name="McCann A."/>
            <person name="Guo C."/>
            <person name="Argimon S."/>
            <person name="Zhang W."/>
            <person name="Yang X."/>
            <person name="Jeffery I.B."/>
            <person name="Cooney J.C."/>
            <person name="Kagawa T.F."/>
            <person name="Liu W."/>
            <person name="Song Y."/>
            <person name="Salvetti E."/>
            <person name="Wrobel A."/>
            <person name="Rasinkangas P."/>
            <person name="Parkhill J."/>
            <person name="Rea M.C."/>
            <person name="O'Sullivan O."/>
            <person name="Ritari J."/>
            <person name="Douillard F.P."/>
            <person name="Paul Ross R."/>
            <person name="Yang R."/>
            <person name="Briner A.E."/>
            <person name="Felis G.E."/>
            <person name="de Vos W.M."/>
            <person name="Barrangou R."/>
            <person name="Klaenhammer T.R."/>
            <person name="Caufield P.W."/>
            <person name="Cui Y."/>
            <person name="Zhang H."/>
            <person name="O'Toole P.W."/>
        </authorList>
    </citation>
    <scope>NUCLEOTIDE SEQUENCE [LARGE SCALE GENOMIC DNA]</scope>
    <source>
        <strain evidence="10 11">DSM 20003</strain>
    </source>
</reference>
<sequence>MNAQTNVTARVDQILGAFMAQQGRVVVLAPGSRSTPVALRVAQLAQAKQLELYVDVDERSAGFFALGLAKTRQQPVLLVCTSGTAAANFYPAICEAKISEVPLLVLTTDRPPELTKIGAPQALDQDHFYGQQVKAFWQLPLPSELAAEGDYTNMVVQRSVQTALTPPQGPIQLNLPLRKPLMPDLALPFQPVASLQQVTTTQTLAAQALTGLQGKRVLVIVGPHDTTSALTDFAAAAQRLGWPIWTDPLSQLRGAAATIGQADLMLKAAQGTLPTALQPEVILRLGGTLVSAAISDWLQAQTCPIYQVVMHADWPDHTLSTTVLLQSTLPALVPQLAALTPAPATWWAHWQAISAILAAALPAPTTRATLTEVGVPQVLARTLPANADIFISNSMPIRDMDDFYQPATATQRLFCNRGANGIDGIVSTALGMSTNSRPHYLVTGDLALFHDLNGLMLTQRYSLQLTVILLNNQGGGIFSFLPQHDEPAYFETVFGTPQTLDWAQVAALYHGRYQQATTSAALVAALAQPVQGLQLIEVPTQREANVAQHAAAVAQIQRALQESGWF</sequence>
<dbReference type="Gene3D" id="3.40.50.970">
    <property type="match status" value="2"/>
</dbReference>
<dbReference type="HAMAP" id="MF_01659">
    <property type="entry name" value="MenD"/>
    <property type="match status" value="1"/>
</dbReference>
<evidence type="ECO:0000313" key="10">
    <source>
        <dbReference type="EMBL" id="KRK35403.1"/>
    </source>
</evidence>
<name>A0A0R1GN06_9LACO</name>
<dbReference type="OrthoDB" id="9791859at2"/>
<comment type="caution">
    <text evidence="10">The sequence shown here is derived from an EMBL/GenBank/DDBJ whole genome shotgun (WGS) entry which is preliminary data.</text>
</comment>
<evidence type="ECO:0000256" key="4">
    <source>
        <dbReference type="ARBA" id="ARBA00023052"/>
    </source>
</evidence>